<keyword evidence="7 8" id="KW-0472">Membrane</keyword>
<keyword evidence="4 9" id="KW-0812">Transmembrane</keyword>
<dbReference type="EMBL" id="FO203512">
    <property type="protein sequence ID" value="CCK74608.1"/>
    <property type="molecule type" value="Genomic_DNA"/>
</dbReference>
<evidence type="ECO:0000256" key="6">
    <source>
        <dbReference type="ARBA" id="ARBA00022989"/>
    </source>
</evidence>
<evidence type="ECO:0000256" key="3">
    <source>
        <dbReference type="ARBA" id="ARBA00022475"/>
    </source>
</evidence>
<keyword evidence="8" id="KW-0997">Cell inner membrane</keyword>
<feature type="transmembrane region" description="Helical" evidence="9">
    <location>
        <begin position="6"/>
        <end position="24"/>
    </location>
</feature>
<gene>
    <name evidence="10" type="primary">mreD</name>
    <name evidence="10" type="ORF">OLEAN_C04320</name>
</gene>
<dbReference type="Pfam" id="PF04093">
    <property type="entry name" value="MreD"/>
    <property type="match status" value="1"/>
</dbReference>
<accession>R4YNB9</accession>
<protein>
    <recommendedName>
        <fullName evidence="8">Rod shape-determining protein MreD</fullName>
    </recommendedName>
</protein>
<feature type="transmembrane region" description="Helical" evidence="9">
    <location>
        <begin position="131"/>
        <end position="149"/>
    </location>
</feature>
<keyword evidence="6 9" id="KW-1133">Transmembrane helix</keyword>
<organism evidence="10 11">
    <name type="scientific">Oleispira antarctica RB-8</name>
    <dbReference type="NCBI Taxonomy" id="698738"/>
    <lineage>
        <taxon>Bacteria</taxon>
        <taxon>Pseudomonadati</taxon>
        <taxon>Pseudomonadota</taxon>
        <taxon>Gammaproteobacteria</taxon>
        <taxon>Oceanospirillales</taxon>
        <taxon>Oceanospirillaceae</taxon>
        <taxon>Oleispira</taxon>
    </lineage>
</organism>
<evidence type="ECO:0000256" key="1">
    <source>
        <dbReference type="ARBA" id="ARBA00004651"/>
    </source>
</evidence>
<evidence type="ECO:0000256" key="9">
    <source>
        <dbReference type="SAM" id="Phobius"/>
    </source>
</evidence>
<dbReference type="KEGG" id="oai:OLEAN_C04320"/>
<feature type="transmembrane region" description="Helical" evidence="9">
    <location>
        <begin position="69"/>
        <end position="89"/>
    </location>
</feature>
<feature type="transmembrane region" description="Helical" evidence="9">
    <location>
        <begin position="101"/>
        <end position="119"/>
    </location>
</feature>
<keyword evidence="3 8" id="KW-1003">Cell membrane</keyword>
<dbReference type="NCBIfam" id="TIGR03426">
    <property type="entry name" value="shape_MreD"/>
    <property type="match status" value="1"/>
</dbReference>
<evidence type="ECO:0000256" key="8">
    <source>
        <dbReference type="PIRNR" id="PIRNR018472"/>
    </source>
</evidence>
<reference evidence="10 11" key="1">
    <citation type="journal article" date="2013" name="Nat. Commun.">
        <title>Genome sequence and functional genomic analysis of the oil-degrading bacterium Oleispira antarctica.</title>
        <authorList>
            <person name="Kube M."/>
            <person name="Chernikova T.N."/>
            <person name="Al-Ramahi Y."/>
            <person name="Beloqui A."/>
            <person name="Lopez-Cortez N."/>
            <person name="Guazzaroni M.E."/>
            <person name="Heipieper H.J."/>
            <person name="Klages S."/>
            <person name="Kotsyurbenko O.R."/>
            <person name="Langer I."/>
            <person name="Nechitaylo T.Y."/>
            <person name="Lunsdorf H."/>
            <person name="Fernandez M."/>
            <person name="Juarez S."/>
            <person name="Ciordia S."/>
            <person name="Singer A."/>
            <person name="Kagan O."/>
            <person name="Egorova O."/>
            <person name="Petit P.A."/>
            <person name="Stogios P."/>
            <person name="Kim Y."/>
            <person name="Tchigvintsev A."/>
            <person name="Flick R."/>
            <person name="Denaro R."/>
            <person name="Genovese M."/>
            <person name="Albar J.P."/>
            <person name="Reva O.N."/>
            <person name="Martinez-Gomariz M."/>
            <person name="Tran H."/>
            <person name="Ferrer M."/>
            <person name="Savchenko A."/>
            <person name="Yakunin A.F."/>
            <person name="Yakimov M.M."/>
            <person name="Golyshina O.V."/>
            <person name="Reinhardt R."/>
            <person name="Golyshin P.N."/>
        </authorList>
    </citation>
    <scope>NUCLEOTIDE SEQUENCE [LARGE SCALE GENOMIC DNA]</scope>
</reference>
<comment type="subcellular location">
    <subcellularLocation>
        <location evidence="8">Cell inner membrane</location>
    </subcellularLocation>
    <subcellularLocation>
        <location evidence="1">Cell membrane</location>
        <topology evidence="1">Multi-pass membrane protein</topology>
    </subcellularLocation>
</comment>
<keyword evidence="5 8" id="KW-0133">Cell shape</keyword>
<dbReference type="GO" id="GO:0008360">
    <property type="term" value="P:regulation of cell shape"/>
    <property type="evidence" value="ECO:0007669"/>
    <property type="project" value="UniProtKB-UniRule"/>
</dbReference>
<comment type="function">
    <text evidence="8">Involved in formation of the rod shape of the cell. May also contribute to regulation of formation of penicillin-binding proteins.</text>
</comment>
<dbReference type="PIRSF" id="PIRSF018472">
    <property type="entry name" value="MreD_proteobac"/>
    <property type="match status" value="1"/>
</dbReference>
<comment type="similarity">
    <text evidence="2 8">Belongs to the MreD family.</text>
</comment>
<dbReference type="HOGENOM" id="CLU_119315_0_0_6"/>
<evidence type="ECO:0000313" key="11">
    <source>
        <dbReference type="Proteomes" id="UP000032749"/>
    </source>
</evidence>
<dbReference type="Proteomes" id="UP000032749">
    <property type="component" value="Chromosome"/>
</dbReference>
<sequence length="157" mass="18460">MSARAYIFLIFTLCIGFILQYFPLVDFMDWFVPEWVLMIFVFWQLQAPKLINFWWVWPLGLLLDVQQGIPLGSSVVGFAVVLYVLQLMYQRLRVFNVAQQAGVIFLLLCCYQLVVYWVMVATGDMHKPLSLWLPALVSALVWPWLYLLLSNTYQKLR</sequence>
<keyword evidence="11" id="KW-1185">Reference proteome</keyword>
<dbReference type="GO" id="GO:0005886">
    <property type="term" value="C:plasma membrane"/>
    <property type="evidence" value="ECO:0007669"/>
    <property type="project" value="UniProtKB-SubCell"/>
</dbReference>
<dbReference type="InterPro" id="IPR007227">
    <property type="entry name" value="Cell_shape_determining_MreD"/>
</dbReference>
<evidence type="ECO:0000256" key="4">
    <source>
        <dbReference type="ARBA" id="ARBA00022692"/>
    </source>
</evidence>
<dbReference type="InterPro" id="IPR026034">
    <property type="entry name" value="MreD_proteobac"/>
</dbReference>
<evidence type="ECO:0000313" key="10">
    <source>
        <dbReference type="EMBL" id="CCK74608.1"/>
    </source>
</evidence>
<evidence type="ECO:0000256" key="5">
    <source>
        <dbReference type="ARBA" id="ARBA00022960"/>
    </source>
</evidence>
<proteinExistence type="inferred from homology"/>
<name>R4YNB9_OLEAN</name>
<evidence type="ECO:0000256" key="7">
    <source>
        <dbReference type="ARBA" id="ARBA00023136"/>
    </source>
</evidence>
<dbReference type="PANTHER" id="PTHR37484:SF1">
    <property type="entry name" value="ROD SHAPE-DETERMINING PROTEIN MRED"/>
    <property type="match status" value="1"/>
</dbReference>
<dbReference type="AlphaFoldDB" id="R4YNB9"/>
<dbReference type="PANTHER" id="PTHR37484">
    <property type="entry name" value="ROD SHAPE-DETERMINING PROTEIN MRED"/>
    <property type="match status" value="1"/>
</dbReference>
<evidence type="ECO:0000256" key="2">
    <source>
        <dbReference type="ARBA" id="ARBA00007776"/>
    </source>
</evidence>
<dbReference type="STRING" id="698738.OLEAN_C04320"/>